<name>A0A1N6J810_9FLAO</name>
<sequence>MPIYWAFLTYMLLRPGLENQEYSFMFPHLDKLIHFTIFFLLGFFFRLRFPKTSLLYFFLILVSYALLTEILQDIMKLGRSLEVLDAVADTLGLSFSYYIYNKYEKFQNRI</sequence>
<dbReference type="PANTHER" id="PTHR28008:SF1">
    <property type="entry name" value="DOMAIN PROTEIN, PUTATIVE (AFU_ORTHOLOGUE AFUA_3G10980)-RELATED"/>
    <property type="match status" value="1"/>
</dbReference>
<keyword evidence="4" id="KW-1185">Reference proteome</keyword>
<keyword evidence="1" id="KW-1133">Transmembrane helix</keyword>
<feature type="transmembrane region" description="Helical" evidence="1">
    <location>
        <begin position="32"/>
        <end position="47"/>
    </location>
</feature>
<proteinExistence type="predicted"/>
<reference evidence="4" key="1">
    <citation type="submission" date="2016-11" db="EMBL/GenBank/DDBJ databases">
        <authorList>
            <person name="Varghese N."/>
            <person name="Submissions S."/>
        </authorList>
    </citation>
    <scope>NUCLEOTIDE SEQUENCE [LARGE SCALE GENOMIC DNA]</scope>
    <source>
        <strain evidence="4">DSM 27623</strain>
    </source>
</reference>
<feature type="transmembrane region" description="Helical" evidence="1">
    <location>
        <begin position="54"/>
        <end position="71"/>
    </location>
</feature>
<dbReference type="PANTHER" id="PTHR28008">
    <property type="entry name" value="DOMAIN PROTEIN, PUTATIVE (AFU_ORTHOLOGUE AFUA_3G10980)-RELATED"/>
    <property type="match status" value="1"/>
</dbReference>
<evidence type="ECO:0000313" key="4">
    <source>
        <dbReference type="Proteomes" id="UP000185207"/>
    </source>
</evidence>
<feature type="transmembrane region" description="Helical" evidence="1">
    <location>
        <begin position="83"/>
        <end position="100"/>
    </location>
</feature>
<accession>A0A1N6J810</accession>
<dbReference type="OrthoDB" id="1270731at2"/>
<dbReference type="EMBL" id="FSRK01000002">
    <property type="protein sequence ID" value="SIO40402.1"/>
    <property type="molecule type" value="Genomic_DNA"/>
</dbReference>
<keyword evidence="1" id="KW-0472">Membrane</keyword>
<gene>
    <name evidence="3" type="ORF">SAMN05444409_3393</name>
</gene>
<organism evidence="3 4">
    <name type="scientific">Epilithonimonas zeae</name>
    <dbReference type="NCBI Taxonomy" id="1416779"/>
    <lineage>
        <taxon>Bacteria</taxon>
        <taxon>Pseudomonadati</taxon>
        <taxon>Bacteroidota</taxon>
        <taxon>Flavobacteriia</taxon>
        <taxon>Flavobacteriales</taxon>
        <taxon>Weeksellaceae</taxon>
        <taxon>Chryseobacterium group</taxon>
        <taxon>Epilithonimonas</taxon>
    </lineage>
</organism>
<protein>
    <submittedName>
        <fullName evidence="3">VanZ like family protein</fullName>
    </submittedName>
</protein>
<dbReference type="STRING" id="1416779.SAMN05444409_3393"/>
<keyword evidence="1" id="KW-0812">Transmembrane</keyword>
<dbReference type="Proteomes" id="UP000185207">
    <property type="component" value="Unassembled WGS sequence"/>
</dbReference>
<feature type="domain" description="VanZ-like" evidence="2">
    <location>
        <begin position="26"/>
        <end position="100"/>
    </location>
</feature>
<evidence type="ECO:0000313" key="3">
    <source>
        <dbReference type="EMBL" id="SIO40402.1"/>
    </source>
</evidence>
<evidence type="ECO:0000256" key="1">
    <source>
        <dbReference type="SAM" id="Phobius"/>
    </source>
</evidence>
<dbReference type="InterPro" id="IPR006976">
    <property type="entry name" value="VanZ-like"/>
</dbReference>
<evidence type="ECO:0000259" key="2">
    <source>
        <dbReference type="Pfam" id="PF04892"/>
    </source>
</evidence>
<dbReference type="AlphaFoldDB" id="A0A1N6J810"/>
<dbReference type="NCBIfam" id="NF037970">
    <property type="entry name" value="vanZ_1"/>
    <property type="match status" value="1"/>
</dbReference>
<dbReference type="Pfam" id="PF04892">
    <property type="entry name" value="VanZ"/>
    <property type="match status" value="1"/>
</dbReference>